<accession>A0A8S5T0W0</accession>
<protein>
    <submittedName>
        <fullName evidence="1">Uncharacterized protein</fullName>
    </submittedName>
</protein>
<dbReference type="EMBL" id="BK032721">
    <property type="protein sequence ID" value="DAF56752.1"/>
    <property type="molecule type" value="Genomic_DNA"/>
</dbReference>
<proteinExistence type="predicted"/>
<reference evidence="1" key="1">
    <citation type="journal article" date="2021" name="Proc. Natl. Acad. Sci. U.S.A.">
        <title>A Catalog of Tens of Thousands of Viruses from Human Metagenomes Reveals Hidden Associations with Chronic Diseases.</title>
        <authorList>
            <person name="Tisza M.J."/>
            <person name="Buck C.B."/>
        </authorList>
    </citation>
    <scope>NUCLEOTIDE SEQUENCE</scope>
    <source>
        <strain evidence="1">CtWb16</strain>
    </source>
</reference>
<sequence length="248" mass="29239">MTSNKAKLVNAPLNINDMDEDLESKTVYVFDYSKSSLQGLDFLNYIKNTSVVSDIFISADVPTFTKNTLLESYMKSSTFYHITSFNLTILNMIYIIKKSKKRITCTFFSEEESNQFINTHSDLLNEWINVYDSLFAYMLILSSMDKNDIFNNDKIRSFYDADKMNNNSSLSPNVMSLLLDDVFYYYYEDGINRSNVSYYKKYFEEKLYDNKSLQMILLNDANFIFKILYDMVHNDEFSKYLENHPNLK</sequence>
<name>A0A8S5T0W0_9CAUD</name>
<organism evidence="1">
    <name type="scientific">Myoviridae sp. ctWb16</name>
    <dbReference type="NCBI Taxonomy" id="2827690"/>
    <lineage>
        <taxon>Viruses</taxon>
        <taxon>Duplodnaviria</taxon>
        <taxon>Heunggongvirae</taxon>
        <taxon>Uroviricota</taxon>
        <taxon>Caudoviricetes</taxon>
    </lineage>
</organism>
<evidence type="ECO:0000313" key="1">
    <source>
        <dbReference type="EMBL" id="DAF56752.1"/>
    </source>
</evidence>